<dbReference type="InterPro" id="IPR000831">
    <property type="entry name" value="Trp_repress"/>
</dbReference>
<reference evidence="1 2" key="1">
    <citation type="journal article" date="2016" name="Nat. Commun.">
        <title>Thousands of microbial genomes shed light on interconnected biogeochemical processes in an aquifer system.</title>
        <authorList>
            <person name="Anantharaman K."/>
            <person name="Brown C.T."/>
            <person name="Hug L.A."/>
            <person name="Sharon I."/>
            <person name="Castelle C.J."/>
            <person name="Probst A.J."/>
            <person name="Thomas B.C."/>
            <person name="Singh A."/>
            <person name="Wilkins M.J."/>
            <person name="Karaoz U."/>
            <person name="Brodie E.L."/>
            <person name="Williams K.H."/>
            <person name="Hubbard S.S."/>
            <person name="Banfield J.F."/>
        </authorList>
    </citation>
    <scope>NUCLEOTIDE SEQUENCE [LARGE SCALE GENOMIC DNA]</scope>
</reference>
<dbReference type="GO" id="GO:0003700">
    <property type="term" value="F:DNA-binding transcription factor activity"/>
    <property type="evidence" value="ECO:0007669"/>
    <property type="project" value="InterPro"/>
</dbReference>
<organism evidence="1 2">
    <name type="scientific">Candidatus Lloydbacteria bacterium RIFCSPHIGHO2_02_FULL_51_22</name>
    <dbReference type="NCBI Taxonomy" id="1798663"/>
    <lineage>
        <taxon>Bacteria</taxon>
        <taxon>Candidatus Lloydiibacteriota</taxon>
    </lineage>
</organism>
<sequence>MVRLSSHPLKRKVLVVITDQLIISLLRAKTHKDAETTLKALLSEPERIMIAKRLAIALLLEKKCSFSVIKRTLKVSQSTIARIQNDGKQGRLSSAIRRFRESGHESNQGFLDALETLLRAGMPPIVGPGRWRYLDELAGAPPWKRRR</sequence>
<evidence type="ECO:0000313" key="1">
    <source>
        <dbReference type="EMBL" id="OGZ10696.1"/>
    </source>
</evidence>
<dbReference type="Proteomes" id="UP000178099">
    <property type="component" value="Unassembled WGS sequence"/>
</dbReference>
<dbReference type="Gene3D" id="1.10.1270.10">
    <property type="entry name" value="TrpR-like"/>
    <property type="match status" value="1"/>
</dbReference>
<gene>
    <name evidence="1" type="ORF">A3D67_02410</name>
</gene>
<dbReference type="InterPro" id="IPR038116">
    <property type="entry name" value="TrpR-like_sf"/>
</dbReference>
<dbReference type="SUPFAM" id="SSF48295">
    <property type="entry name" value="TrpR-like"/>
    <property type="match status" value="1"/>
</dbReference>
<dbReference type="AlphaFoldDB" id="A0A1G2DAQ5"/>
<proteinExistence type="predicted"/>
<dbReference type="InterPro" id="IPR010921">
    <property type="entry name" value="Trp_repressor/repl_initiator"/>
</dbReference>
<dbReference type="EMBL" id="MHLN01000034">
    <property type="protein sequence ID" value="OGZ10696.1"/>
    <property type="molecule type" value="Genomic_DNA"/>
</dbReference>
<accession>A0A1G2DAQ5</accession>
<dbReference type="Pfam" id="PF01371">
    <property type="entry name" value="Trp_repressor"/>
    <property type="match status" value="1"/>
</dbReference>
<comment type="caution">
    <text evidence="1">The sequence shown here is derived from an EMBL/GenBank/DDBJ whole genome shotgun (WGS) entry which is preliminary data.</text>
</comment>
<dbReference type="GO" id="GO:0043565">
    <property type="term" value="F:sequence-specific DNA binding"/>
    <property type="evidence" value="ECO:0007669"/>
    <property type="project" value="InterPro"/>
</dbReference>
<protein>
    <submittedName>
        <fullName evidence="1">Uncharacterized protein</fullName>
    </submittedName>
</protein>
<name>A0A1G2DAQ5_9BACT</name>
<evidence type="ECO:0000313" key="2">
    <source>
        <dbReference type="Proteomes" id="UP000178099"/>
    </source>
</evidence>